<evidence type="ECO:0000313" key="2">
    <source>
        <dbReference type="EMBL" id="TSJ78753.1"/>
    </source>
</evidence>
<protein>
    <submittedName>
        <fullName evidence="2">META domain-containing protein</fullName>
    </submittedName>
</protein>
<feature type="domain" description="DUF306" evidence="1">
    <location>
        <begin position="43"/>
        <end position="149"/>
    </location>
</feature>
<dbReference type="InterPro" id="IPR005184">
    <property type="entry name" value="DUF306_Meta_HslJ"/>
</dbReference>
<dbReference type="OrthoDB" id="423130at2"/>
<evidence type="ECO:0000259" key="1">
    <source>
        <dbReference type="Pfam" id="PF03724"/>
    </source>
</evidence>
<dbReference type="Gene3D" id="2.40.128.270">
    <property type="match status" value="1"/>
</dbReference>
<dbReference type="RefSeq" id="WP_144229094.1">
    <property type="nucleotide sequence ID" value="NZ_CBCRVV010000002.1"/>
</dbReference>
<gene>
    <name evidence="2" type="ORF">FPL22_05445</name>
</gene>
<dbReference type="Pfam" id="PF03724">
    <property type="entry name" value="META"/>
    <property type="match status" value="1"/>
</dbReference>
<dbReference type="Proteomes" id="UP000315648">
    <property type="component" value="Unassembled WGS sequence"/>
</dbReference>
<keyword evidence="3" id="KW-1185">Reference proteome</keyword>
<dbReference type="PANTHER" id="PTHR35535:SF2">
    <property type="entry name" value="DUF306 DOMAIN-CONTAINING PROTEIN"/>
    <property type="match status" value="1"/>
</dbReference>
<dbReference type="InterPro" id="IPR038670">
    <property type="entry name" value="HslJ-like_sf"/>
</dbReference>
<dbReference type="EMBL" id="VMBG01000001">
    <property type="protein sequence ID" value="TSJ78753.1"/>
    <property type="molecule type" value="Genomic_DNA"/>
</dbReference>
<reference evidence="2 3" key="1">
    <citation type="submission" date="2019-07" db="EMBL/GenBank/DDBJ databases">
        <title>Description of 53C-WASEF.</title>
        <authorList>
            <person name="Pitt A."/>
            <person name="Hahn M.W."/>
        </authorList>
    </citation>
    <scope>NUCLEOTIDE SEQUENCE [LARGE SCALE GENOMIC DNA]</scope>
    <source>
        <strain evidence="2 3">53C-WASEF</strain>
    </source>
</reference>
<name>A0A556QQ34_9BACT</name>
<dbReference type="InterPro" id="IPR053147">
    <property type="entry name" value="Hsp_HslJ-like"/>
</dbReference>
<dbReference type="PANTHER" id="PTHR35535">
    <property type="entry name" value="HEAT SHOCK PROTEIN HSLJ"/>
    <property type="match status" value="1"/>
</dbReference>
<proteinExistence type="predicted"/>
<sequence>MSPTTASRLLAVLFVFGGLIALSGCFSSTSPASGQSSIRTLTTLGNTNWVLSSWTSADGKKQPILSPAPTLTIGYQGRISGQSGVNNYVGNVRVYDDRLNWGEHLGVTRMAGSPELMASENRYLSDLKLTQSVTVRGNLLVFMGKKSPRLEYVRADP</sequence>
<organism evidence="2 3">
    <name type="scientific">Rariglobus hedericola</name>
    <dbReference type="NCBI Taxonomy" id="2597822"/>
    <lineage>
        <taxon>Bacteria</taxon>
        <taxon>Pseudomonadati</taxon>
        <taxon>Verrucomicrobiota</taxon>
        <taxon>Opitutia</taxon>
        <taxon>Opitutales</taxon>
        <taxon>Opitutaceae</taxon>
        <taxon>Rariglobus</taxon>
    </lineage>
</organism>
<accession>A0A556QQ34</accession>
<comment type="caution">
    <text evidence="2">The sequence shown here is derived from an EMBL/GenBank/DDBJ whole genome shotgun (WGS) entry which is preliminary data.</text>
</comment>
<dbReference type="AlphaFoldDB" id="A0A556QQ34"/>
<evidence type="ECO:0000313" key="3">
    <source>
        <dbReference type="Proteomes" id="UP000315648"/>
    </source>
</evidence>